<gene>
    <name evidence="2" type="ORF">EVAR_19780_1</name>
</gene>
<dbReference type="EMBL" id="BGZK01000210">
    <property type="protein sequence ID" value="GBP28738.1"/>
    <property type="molecule type" value="Genomic_DNA"/>
</dbReference>
<feature type="region of interest" description="Disordered" evidence="1">
    <location>
        <begin position="107"/>
        <end position="135"/>
    </location>
</feature>
<dbReference type="Proteomes" id="UP000299102">
    <property type="component" value="Unassembled WGS sequence"/>
</dbReference>
<keyword evidence="3" id="KW-1185">Reference proteome</keyword>
<sequence length="135" mass="15180">MAAVIHLTHKTQELQTSTLNKDARFALRCDTRPSPTRVDLRSLRGGNLRKSDMTTQSTKAIIPNKKMDVSTLQPILTDSGPEKLSHVLVHEFMSIYYALRGGVVIEREGMRERKERGRKRKFGRAAKSPSPPSPP</sequence>
<reference evidence="2 3" key="1">
    <citation type="journal article" date="2019" name="Commun. Biol.">
        <title>The bagworm genome reveals a unique fibroin gene that provides high tensile strength.</title>
        <authorList>
            <person name="Kono N."/>
            <person name="Nakamura H."/>
            <person name="Ohtoshi R."/>
            <person name="Tomita M."/>
            <person name="Numata K."/>
            <person name="Arakawa K."/>
        </authorList>
    </citation>
    <scope>NUCLEOTIDE SEQUENCE [LARGE SCALE GENOMIC DNA]</scope>
</reference>
<accession>A0A4C1UQL9</accession>
<evidence type="ECO:0000313" key="2">
    <source>
        <dbReference type="EMBL" id="GBP28738.1"/>
    </source>
</evidence>
<name>A0A4C1UQL9_EUMVA</name>
<evidence type="ECO:0000256" key="1">
    <source>
        <dbReference type="SAM" id="MobiDB-lite"/>
    </source>
</evidence>
<protein>
    <submittedName>
        <fullName evidence="2">Uncharacterized protein</fullName>
    </submittedName>
</protein>
<evidence type="ECO:0000313" key="3">
    <source>
        <dbReference type="Proteomes" id="UP000299102"/>
    </source>
</evidence>
<dbReference type="AlphaFoldDB" id="A0A4C1UQL9"/>
<organism evidence="2 3">
    <name type="scientific">Eumeta variegata</name>
    <name type="common">Bagworm moth</name>
    <name type="synonym">Eumeta japonica</name>
    <dbReference type="NCBI Taxonomy" id="151549"/>
    <lineage>
        <taxon>Eukaryota</taxon>
        <taxon>Metazoa</taxon>
        <taxon>Ecdysozoa</taxon>
        <taxon>Arthropoda</taxon>
        <taxon>Hexapoda</taxon>
        <taxon>Insecta</taxon>
        <taxon>Pterygota</taxon>
        <taxon>Neoptera</taxon>
        <taxon>Endopterygota</taxon>
        <taxon>Lepidoptera</taxon>
        <taxon>Glossata</taxon>
        <taxon>Ditrysia</taxon>
        <taxon>Tineoidea</taxon>
        <taxon>Psychidae</taxon>
        <taxon>Oiketicinae</taxon>
        <taxon>Eumeta</taxon>
    </lineage>
</organism>
<comment type="caution">
    <text evidence="2">The sequence shown here is derived from an EMBL/GenBank/DDBJ whole genome shotgun (WGS) entry which is preliminary data.</text>
</comment>
<proteinExistence type="predicted"/>